<accession>A0ABN2LEA7</accession>
<keyword evidence="2" id="KW-1185">Reference proteome</keyword>
<protein>
    <submittedName>
        <fullName evidence="1">Uncharacterized protein</fullName>
    </submittedName>
</protein>
<name>A0ABN2LEA7_9MICO</name>
<evidence type="ECO:0000313" key="2">
    <source>
        <dbReference type="Proteomes" id="UP001499938"/>
    </source>
</evidence>
<dbReference type="Proteomes" id="UP001499938">
    <property type="component" value="Unassembled WGS sequence"/>
</dbReference>
<proteinExistence type="predicted"/>
<comment type="caution">
    <text evidence="1">The sequence shown here is derived from an EMBL/GenBank/DDBJ whole genome shotgun (WGS) entry which is preliminary data.</text>
</comment>
<gene>
    <name evidence="1" type="ORF">GCM10009811_08000</name>
</gene>
<organism evidence="1 2">
    <name type="scientific">Nostocoides veronense</name>
    <dbReference type="NCBI Taxonomy" id="330836"/>
    <lineage>
        <taxon>Bacteria</taxon>
        <taxon>Bacillati</taxon>
        <taxon>Actinomycetota</taxon>
        <taxon>Actinomycetes</taxon>
        <taxon>Micrococcales</taxon>
        <taxon>Intrasporangiaceae</taxon>
        <taxon>Nostocoides</taxon>
    </lineage>
</organism>
<evidence type="ECO:0000313" key="1">
    <source>
        <dbReference type="EMBL" id="GAA1785251.1"/>
    </source>
</evidence>
<reference evidence="1 2" key="1">
    <citation type="journal article" date="2019" name="Int. J. Syst. Evol. Microbiol.">
        <title>The Global Catalogue of Microorganisms (GCM) 10K type strain sequencing project: providing services to taxonomists for standard genome sequencing and annotation.</title>
        <authorList>
            <consortium name="The Broad Institute Genomics Platform"/>
            <consortium name="The Broad Institute Genome Sequencing Center for Infectious Disease"/>
            <person name="Wu L."/>
            <person name="Ma J."/>
        </authorList>
    </citation>
    <scope>NUCLEOTIDE SEQUENCE [LARGE SCALE GENOMIC DNA]</scope>
    <source>
        <strain evidence="1 2">JCM 15592</strain>
    </source>
</reference>
<dbReference type="RefSeq" id="WP_344081677.1">
    <property type="nucleotide sequence ID" value="NZ_BAAAPO010000015.1"/>
</dbReference>
<sequence>MSQLQPYSDTSLSPGASLTRQGRAISRIIAGAELSTVRVAAAAHVEDARIDAIDHVTNRAMQGVALVALAEAQLASAVPHAAGRLQLIANQHTMLMAGEVAGFSRRMPS</sequence>
<dbReference type="EMBL" id="BAAAPO010000015">
    <property type="protein sequence ID" value="GAA1785251.1"/>
    <property type="molecule type" value="Genomic_DNA"/>
</dbReference>